<organism evidence="11 12">
    <name type="scientific">Microbacterium luteolum</name>
    <name type="common">Aureobacterium luteolum</name>
    <dbReference type="NCBI Taxonomy" id="69367"/>
    <lineage>
        <taxon>Bacteria</taxon>
        <taxon>Bacillati</taxon>
        <taxon>Actinomycetota</taxon>
        <taxon>Actinomycetes</taxon>
        <taxon>Micrococcales</taxon>
        <taxon>Microbacteriaceae</taxon>
        <taxon>Microbacterium</taxon>
    </lineage>
</organism>
<evidence type="ECO:0000256" key="5">
    <source>
        <dbReference type="ARBA" id="ARBA00022741"/>
    </source>
</evidence>
<evidence type="ECO:0000256" key="1">
    <source>
        <dbReference type="ARBA" id="ARBA00000085"/>
    </source>
</evidence>
<dbReference type="Pfam" id="PF07730">
    <property type="entry name" value="HisKA_3"/>
    <property type="match status" value="1"/>
</dbReference>
<dbReference type="PANTHER" id="PTHR24421">
    <property type="entry name" value="NITRATE/NITRITE SENSOR PROTEIN NARX-RELATED"/>
    <property type="match status" value="1"/>
</dbReference>
<keyword evidence="6 11" id="KW-0418">Kinase</keyword>
<evidence type="ECO:0000256" key="6">
    <source>
        <dbReference type="ARBA" id="ARBA00022777"/>
    </source>
</evidence>
<keyword evidence="9" id="KW-0472">Membrane</keyword>
<evidence type="ECO:0000256" key="3">
    <source>
        <dbReference type="ARBA" id="ARBA00022553"/>
    </source>
</evidence>
<name>A0ABY7XJ95_MICLT</name>
<evidence type="ECO:0000256" key="8">
    <source>
        <dbReference type="ARBA" id="ARBA00023012"/>
    </source>
</evidence>
<keyword evidence="12" id="KW-1185">Reference proteome</keyword>
<evidence type="ECO:0000256" key="7">
    <source>
        <dbReference type="ARBA" id="ARBA00022840"/>
    </source>
</evidence>
<evidence type="ECO:0000259" key="10">
    <source>
        <dbReference type="Pfam" id="PF07730"/>
    </source>
</evidence>
<keyword evidence="4" id="KW-0808">Transferase</keyword>
<sequence length="388" mass="40930">MLRSRTFWDQRGLHPVARLLLLLAVGVLVMIAIGFGFASGGFTRHDLLAIVLYAGIAAFAWHPATAAFIVMLLTSVGVVLTESGGDLLELAIALSLVAATCAPWVIIAHAVLLALLTAYIASDGSTLAAGGVYGIAGIAVIAFLLGVAFRLVAARETFLVAERSRISKDLEAIAQEDRERIADELHDGIAHDLTLILFHARALPLQPDEAARNVSLTTIEESAEAALQSIRSLLSLIRDTETEGPRVHPSRYDGNIIDAVSSLGALLNDAGIPTRVSAPSAPLRVASANERALTETAIEAVTNIIKHAPTSQSASLDVKDRADVVELVVRNVVVAPPSGNSDRHGGRGLHRARHRLAQCSGTLETDGTGDGWMLRATVPTRAGSSDPM</sequence>
<accession>A0ABY7XJ95</accession>
<keyword evidence="3" id="KW-0597">Phosphoprotein</keyword>
<comment type="catalytic activity">
    <reaction evidence="1">
        <text>ATP + protein L-histidine = ADP + protein N-phospho-L-histidine.</text>
        <dbReference type="EC" id="2.7.13.3"/>
    </reaction>
</comment>
<keyword evidence="9" id="KW-0812">Transmembrane</keyword>
<evidence type="ECO:0000256" key="4">
    <source>
        <dbReference type="ARBA" id="ARBA00022679"/>
    </source>
</evidence>
<evidence type="ECO:0000256" key="9">
    <source>
        <dbReference type="SAM" id="Phobius"/>
    </source>
</evidence>
<keyword evidence="7" id="KW-0067">ATP-binding</keyword>
<evidence type="ECO:0000313" key="11">
    <source>
        <dbReference type="EMBL" id="WDM42161.1"/>
    </source>
</evidence>
<gene>
    <name evidence="11" type="ORF">KV395_02250</name>
</gene>
<dbReference type="Gene3D" id="3.30.565.10">
    <property type="entry name" value="Histidine kinase-like ATPase, C-terminal domain"/>
    <property type="match status" value="1"/>
</dbReference>
<dbReference type="InterPro" id="IPR050482">
    <property type="entry name" value="Sensor_HK_TwoCompSys"/>
</dbReference>
<feature type="transmembrane region" description="Helical" evidence="9">
    <location>
        <begin position="92"/>
        <end position="120"/>
    </location>
</feature>
<reference evidence="11 12" key="1">
    <citation type="submission" date="2021-06" db="EMBL/GenBank/DDBJ databases">
        <title>Genome-based taxonomic framework of Microbacterium strains isolated from marine environment, the description of four new species and reclassification of four preexisting species.</title>
        <authorList>
            <person name="Lee S.D."/>
            <person name="Kim S.-M."/>
            <person name="Byeon Y.-S."/>
            <person name="Yang H.L."/>
            <person name="Kim I.S."/>
        </authorList>
    </citation>
    <scope>NUCLEOTIDE SEQUENCE [LARGE SCALE GENOMIC DNA]</scope>
    <source>
        <strain evidence="11 12">KACC 14465</strain>
    </source>
</reference>
<evidence type="ECO:0000313" key="12">
    <source>
        <dbReference type="Proteomes" id="UP001215097"/>
    </source>
</evidence>
<feature type="transmembrane region" description="Helical" evidence="9">
    <location>
        <begin position="20"/>
        <end position="38"/>
    </location>
</feature>
<dbReference type="GO" id="GO:0016301">
    <property type="term" value="F:kinase activity"/>
    <property type="evidence" value="ECO:0007669"/>
    <property type="project" value="UniProtKB-KW"/>
</dbReference>
<feature type="domain" description="Signal transduction histidine kinase subgroup 3 dimerisation and phosphoacceptor" evidence="10">
    <location>
        <begin position="178"/>
        <end position="240"/>
    </location>
</feature>
<dbReference type="Gene3D" id="1.20.5.1930">
    <property type="match status" value="1"/>
</dbReference>
<keyword evidence="8" id="KW-0902">Two-component regulatory system</keyword>
<dbReference type="InterPro" id="IPR011712">
    <property type="entry name" value="Sig_transdc_His_kin_sub3_dim/P"/>
</dbReference>
<dbReference type="Proteomes" id="UP001215097">
    <property type="component" value="Chromosome"/>
</dbReference>
<keyword evidence="9" id="KW-1133">Transmembrane helix</keyword>
<evidence type="ECO:0000256" key="2">
    <source>
        <dbReference type="ARBA" id="ARBA00012438"/>
    </source>
</evidence>
<proteinExistence type="predicted"/>
<feature type="transmembrane region" description="Helical" evidence="9">
    <location>
        <begin position="132"/>
        <end position="153"/>
    </location>
</feature>
<protein>
    <recommendedName>
        <fullName evidence="2">histidine kinase</fullName>
        <ecNumber evidence="2">2.7.13.3</ecNumber>
    </recommendedName>
</protein>
<dbReference type="PANTHER" id="PTHR24421:SF10">
    <property type="entry name" value="NITRATE_NITRITE SENSOR PROTEIN NARQ"/>
    <property type="match status" value="1"/>
</dbReference>
<dbReference type="EMBL" id="CP078075">
    <property type="protein sequence ID" value="WDM42161.1"/>
    <property type="molecule type" value="Genomic_DNA"/>
</dbReference>
<keyword evidence="5" id="KW-0547">Nucleotide-binding</keyword>
<dbReference type="EC" id="2.7.13.3" evidence="2"/>
<feature type="transmembrane region" description="Helical" evidence="9">
    <location>
        <begin position="50"/>
        <end position="80"/>
    </location>
</feature>
<dbReference type="InterPro" id="IPR036890">
    <property type="entry name" value="HATPase_C_sf"/>
</dbReference>